<protein>
    <submittedName>
        <fullName evidence="4">Glycosyl transferase</fullName>
    </submittedName>
</protein>
<evidence type="ECO:0000313" key="4">
    <source>
        <dbReference type="EMBL" id="TWW11777.1"/>
    </source>
</evidence>
<comment type="caution">
    <text evidence="4">The sequence shown here is derived from an EMBL/GenBank/DDBJ whole genome shotgun (WGS) entry which is preliminary data.</text>
</comment>
<evidence type="ECO:0000259" key="3">
    <source>
        <dbReference type="Pfam" id="PF13439"/>
    </source>
</evidence>
<proteinExistence type="predicted"/>
<dbReference type="Pfam" id="PF13439">
    <property type="entry name" value="Glyco_transf_4"/>
    <property type="match status" value="1"/>
</dbReference>
<accession>A0A5C6MBP4</accession>
<reference evidence="4 5" key="1">
    <citation type="submission" date="2019-08" db="EMBL/GenBank/DDBJ databases">
        <title>100 year-old enigma solved: identification of Planctomyces bekefii, the type genus and species of the phylum Planctomycetes.</title>
        <authorList>
            <person name="Svetlana D.N."/>
            <person name="Overmann J."/>
        </authorList>
    </citation>
    <scope>NUCLEOTIDE SEQUENCE [LARGE SCALE GENOMIC DNA]</scope>
    <source>
        <strain evidence="4">Phe10_nw2017</strain>
    </source>
</reference>
<reference evidence="4 5" key="2">
    <citation type="submission" date="2019-08" db="EMBL/GenBank/DDBJ databases">
        <authorList>
            <person name="Henke P."/>
        </authorList>
    </citation>
    <scope>NUCLEOTIDE SEQUENCE [LARGE SCALE GENOMIC DNA]</scope>
    <source>
        <strain evidence="4">Phe10_nw2017</strain>
    </source>
</reference>
<dbReference type="SUPFAM" id="SSF53756">
    <property type="entry name" value="UDP-Glycosyltransferase/glycogen phosphorylase"/>
    <property type="match status" value="1"/>
</dbReference>
<feature type="domain" description="Glycosyltransferase subfamily 4-like N-terminal" evidence="3">
    <location>
        <begin position="10"/>
        <end position="180"/>
    </location>
</feature>
<organism evidence="4 5">
    <name type="scientific">Planctomyces bekefii</name>
    <dbReference type="NCBI Taxonomy" id="1653850"/>
    <lineage>
        <taxon>Bacteria</taxon>
        <taxon>Pseudomonadati</taxon>
        <taxon>Planctomycetota</taxon>
        <taxon>Planctomycetia</taxon>
        <taxon>Planctomycetales</taxon>
        <taxon>Planctomycetaceae</taxon>
        <taxon>Planctomyces</taxon>
    </lineage>
</organism>
<dbReference type="AlphaFoldDB" id="A0A5C6MBP4"/>
<dbReference type="InterPro" id="IPR028098">
    <property type="entry name" value="Glyco_trans_4-like_N"/>
</dbReference>
<dbReference type="EMBL" id="SRHE01000046">
    <property type="protein sequence ID" value="TWW11777.1"/>
    <property type="molecule type" value="Genomic_DNA"/>
</dbReference>
<dbReference type="PANTHER" id="PTHR12526">
    <property type="entry name" value="GLYCOSYLTRANSFERASE"/>
    <property type="match status" value="1"/>
</dbReference>
<evidence type="ECO:0000256" key="1">
    <source>
        <dbReference type="ARBA" id="ARBA00022676"/>
    </source>
</evidence>
<sequence length="398" mass="43423">MLAVGGMHGGGTERQLVQILRHLDRDRFLPQLYLVYRTGPLLAEIPADVPVHVCEERLGRVRGYFPGRLHRLRVSDYANCLRETGTEVSYDRTFLMTLITAAGAQRVGVPNVSTIVTNPETGFAPVAGRFQWLKRRMLHRLYNRSTQVLAVSEGARQSAIRFYGIDPARIRTQYNGIDVQAVRQAGAGDPGDEWWSRGSRIPGARVVRLVSAGRLNHEKGFHLLIEAVRRLVQEGGGAEYRVALLGEGDHRQRLQRQVQEAGLEDQVRMPGFRVDAAAWYRTADVFVLPSLVEGMPNVLLEAMACGTAVVSSDCPAGPAEILEGGRLGELCAAGDASALAAALRRVLSDRPATARRTALAEQIVAEKWTIQASVGRLEQILTAAAAAGGGRISEKHSL</sequence>
<keyword evidence="1" id="KW-0328">Glycosyltransferase</keyword>
<gene>
    <name evidence="4" type="ORF">E3A20_04100</name>
</gene>
<evidence type="ECO:0000256" key="2">
    <source>
        <dbReference type="ARBA" id="ARBA00022679"/>
    </source>
</evidence>
<name>A0A5C6MBP4_9PLAN</name>
<dbReference type="CDD" id="cd03811">
    <property type="entry name" value="GT4_GT28_WabH-like"/>
    <property type="match status" value="1"/>
</dbReference>
<dbReference type="Proteomes" id="UP000321083">
    <property type="component" value="Unassembled WGS sequence"/>
</dbReference>
<evidence type="ECO:0000313" key="5">
    <source>
        <dbReference type="Proteomes" id="UP000321083"/>
    </source>
</evidence>
<dbReference type="Gene3D" id="3.40.50.2000">
    <property type="entry name" value="Glycogen Phosphorylase B"/>
    <property type="match status" value="2"/>
</dbReference>
<dbReference type="Pfam" id="PF13692">
    <property type="entry name" value="Glyco_trans_1_4"/>
    <property type="match status" value="1"/>
</dbReference>
<dbReference type="GO" id="GO:0016757">
    <property type="term" value="F:glycosyltransferase activity"/>
    <property type="evidence" value="ECO:0007669"/>
    <property type="project" value="UniProtKB-KW"/>
</dbReference>
<keyword evidence="5" id="KW-1185">Reference proteome</keyword>
<keyword evidence="2 4" id="KW-0808">Transferase</keyword>
<dbReference type="PANTHER" id="PTHR12526:SF510">
    <property type="entry name" value="D-INOSITOL 3-PHOSPHATE GLYCOSYLTRANSFERASE"/>
    <property type="match status" value="1"/>
</dbReference>